<dbReference type="SMART" id="SM00360">
    <property type="entry name" value="RRM"/>
    <property type="match status" value="1"/>
</dbReference>
<dbReference type="SUPFAM" id="SSF54928">
    <property type="entry name" value="RNA-binding domain, RBD"/>
    <property type="match status" value="1"/>
</dbReference>
<dbReference type="EMBL" id="JAACJK010000109">
    <property type="protein sequence ID" value="KAF5333216.1"/>
    <property type="molecule type" value="Genomic_DNA"/>
</dbReference>
<dbReference type="AlphaFoldDB" id="A0A8H5C1H1"/>
<dbReference type="CDD" id="cd12411">
    <property type="entry name" value="RRM_ist3_like"/>
    <property type="match status" value="1"/>
</dbReference>
<dbReference type="Proteomes" id="UP000541558">
    <property type="component" value="Unassembled WGS sequence"/>
</dbReference>
<dbReference type="InterPro" id="IPR000504">
    <property type="entry name" value="RRM_dom"/>
</dbReference>
<dbReference type="InterPro" id="IPR051847">
    <property type="entry name" value="RNA_proc/Spliceosome_comp"/>
</dbReference>
<dbReference type="Gene3D" id="3.30.70.330">
    <property type="match status" value="1"/>
</dbReference>
<dbReference type="OrthoDB" id="2573941at2759"/>
<gene>
    <name evidence="1" type="ORF">D9611_002759</name>
</gene>
<protein>
    <submittedName>
        <fullName evidence="1">Uncharacterized protein</fullName>
    </submittedName>
</protein>
<dbReference type="InterPro" id="IPR012677">
    <property type="entry name" value="Nucleotide-bd_a/b_plait_sf"/>
</dbReference>
<dbReference type="GO" id="GO:0000398">
    <property type="term" value="P:mRNA splicing, via spliceosome"/>
    <property type="evidence" value="ECO:0007669"/>
    <property type="project" value="InterPro"/>
</dbReference>
<dbReference type="GO" id="GO:0003723">
    <property type="term" value="F:RNA binding"/>
    <property type="evidence" value="ECO:0007669"/>
    <property type="project" value="UniProtKB-UniRule"/>
</dbReference>
<evidence type="ECO:0000313" key="1">
    <source>
        <dbReference type="EMBL" id="KAF5333216.1"/>
    </source>
</evidence>
<dbReference type="PANTHER" id="PTHR45880:SF1">
    <property type="entry name" value="RNA-BINDING MOTIF PROTEIN, X-LINKED 2"/>
    <property type="match status" value="1"/>
</dbReference>
<dbReference type="PANTHER" id="PTHR45880">
    <property type="entry name" value="RNA-BINDING MOTIF PROTEIN, X-LINKED 2"/>
    <property type="match status" value="1"/>
</dbReference>
<accession>A0A8H5C1H1</accession>
<sequence length="304" mass="34932">MNVVKEINAINQRELDLGLNASWHDDYKDSARIFAGNLHKDLTEGDVITIFSQYGEIMDINMPRDKETGAPKGFAFLMYEDQRSTVLAVDNLNGAKVLERTLRVDHVKQYRQPRYKNEEGEWIEPDEESLNAKPELVDEGGAESDSSDSSAISIDPEDPMRDYLIAKRKEEKAKRRDKGKKKASKSKHKDETPEERAARKARKREKKEKKAKKAAKSEGVRAVEDLLKGLGNPDMGRRPGRSESPVGRSHRDRSRSPLPSEHHRRRRSPSPYENKRRTRYSDDEDDRSRASRPQPYSGRGRDYD</sequence>
<comment type="caution">
    <text evidence="1">The sequence shown here is derived from an EMBL/GenBank/DDBJ whole genome shotgun (WGS) entry which is preliminary data.</text>
</comment>
<dbReference type="GO" id="GO:0005686">
    <property type="term" value="C:U2 snRNP"/>
    <property type="evidence" value="ECO:0007669"/>
    <property type="project" value="TreeGrafter"/>
</dbReference>
<keyword evidence="2" id="KW-1185">Reference proteome</keyword>
<proteinExistence type="predicted"/>
<dbReference type="InterPro" id="IPR035979">
    <property type="entry name" value="RBD_domain_sf"/>
</dbReference>
<dbReference type="Pfam" id="PF00076">
    <property type="entry name" value="RRM_1"/>
    <property type="match status" value="1"/>
</dbReference>
<dbReference type="InterPro" id="IPR045844">
    <property type="entry name" value="RRM_Ist3-like"/>
</dbReference>
<name>A0A8H5C1H1_9AGAR</name>
<organism evidence="1 2">
    <name type="scientific">Ephemerocybe angulata</name>
    <dbReference type="NCBI Taxonomy" id="980116"/>
    <lineage>
        <taxon>Eukaryota</taxon>
        <taxon>Fungi</taxon>
        <taxon>Dikarya</taxon>
        <taxon>Basidiomycota</taxon>
        <taxon>Agaricomycotina</taxon>
        <taxon>Agaricomycetes</taxon>
        <taxon>Agaricomycetidae</taxon>
        <taxon>Agaricales</taxon>
        <taxon>Agaricineae</taxon>
        <taxon>Psathyrellaceae</taxon>
        <taxon>Ephemerocybe</taxon>
    </lineage>
</organism>
<reference evidence="1 2" key="1">
    <citation type="journal article" date="2020" name="ISME J.">
        <title>Uncovering the hidden diversity of litter-decomposition mechanisms in mushroom-forming fungi.</title>
        <authorList>
            <person name="Floudas D."/>
            <person name="Bentzer J."/>
            <person name="Ahren D."/>
            <person name="Johansson T."/>
            <person name="Persson P."/>
            <person name="Tunlid A."/>
        </authorList>
    </citation>
    <scope>NUCLEOTIDE SEQUENCE [LARGE SCALE GENOMIC DNA]</scope>
    <source>
        <strain evidence="1 2">CBS 175.51</strain>
    </source>
</reference>
<dbReference type="GO" id="GO:0071011">
    <property type="term" value="C:precatalytic spliceosome"/>
    <property type="evidence" value="ECO:0007669"/>
    <property type="project" value="TreeGrafter"/>
</dbReference>
<dbReference type="PROSITE" id="PS50102">
    <property type="entry name" value="RRM"/>
    <property type="match status" value="1"/>
</dbReference>
<evidence type="ECO:0000313" key="2">
    <source>
        <dbReference type="Proteomes" id="UP000541558"/>
    </source>
</evidence>
<dbReference type="GO" id="GO:0071013">
    <property type="term" value="C:catalytic step 2 spliceosome"/>
    <property type="evidence" value="ECO:0007669"/>
    <property type="project" value="TreeGrafter"/>
</dbReference>